<keyword evidence="1" id="KW-0472">Membrane</keyword>
<feature type="transmembrane region" description="Helical" evidence="1">
    <location>
        <begin position="340"/>
        <end position="360"/>
    </location>
</feature>
<keyword evidence="3" id="KW-0378">Hydrolase</keyword>
<dbReference type="GO" id="GO:0016787">
    <property type="term" value="F:hydrolase activity"/>
    <property type="evidence" value="ECO:0007669"/>
    <property type="project" value="UniProtKB-KW"/>
</dbReference>
<dbReference type="PANTHER" id="PTHR23028:SF53">
    <property type="entry name" value="ACYL_TRANSF_3 DOMAIN-CONTAINING PROTEIN"/>
    <property type="match status" value="1"/>
</dbReference>
<dbReference type="GO" id="GO:0016747">
    <property type="term" value="F:acyltransferase activity, transferring groups other than amino-acyl groups"/>
    <property type="evidence" value="ECO:0007669"/>
    <property type="project" value="InterPro"/>
</dbReference>
<feature type="transmembrane region" description="Helical" evidence="1">
    <location>
        <begin position="12"/>
        <end position="33"/>
    </location>
</feature>
<sequence>MVSTKFNRIFGLDFLRALAISLVLVSHLTFLIFPNEVNLFITAVRILGAIGVDLFFVLSGYLIGGILLKQLKLNKTSSKDLIIFWKRRWLRTLPNYFLVLFLNVFIFIILGKQLPENWALYIPFLQNFIAPHPNFFTEAWSLSIEEYAYLVVPSLLFYSFKLFNKGNKQKLFLYTTLIVVVLLTFIKINYYLNTTIVSYHSWSISFRKVVIYRVDSIYIGFLLAYAISVYKQFFNSYKKHLLFFGILGFFGIHLIIFSYQLTPEINPFFYVFVYIQAVLISIALVFPYFITLNYTGVCFKPIQFLSIHSYAIYLVNYSIVLLILQEFFNFEDMSLSQKGGMALLFLTITLLISKLIYHFFELPILKYRDRVFSRN</sequence>
<feature type="transmembrane region" description="Helical" evidence="1">
    <location>
        <begin position="268"/>
        <end position="290"/>
    </location>
</feature>
<keyword evidence="3" id="KW-0012">Acyltransferase</keyword>
<dbReference type="Pfam" id="PF01757">
    <property type="entry name" value="Acyl_transf_3"/>
    <property type="match status" value="1"/>
</dbReference>
<accession>A0A238VFC0</accession>
<dbReference type="EMBL" id="FZNT01000001">
    <property type="protein sequence ID" value="SNR32956.1"/>
    <property type="molecule type" value="Genomic_DNA"/>
</dbReference>
<dbReference type="Proteomes" id="UP000198384">
    <property type="component" value="Unassembled WGS sequence"/>
</dbReference>
<gene>
    <name evidence="3" type="ORF">SAMN06265371_101333</name>
</gene>
<feature type="transmembrane region" description="Helical" evidence="1">
    <location>
        <begin position="210"/>
        <end position="229"/>
    </location>
</feature>
<evidence type="ECO:0000259" key="2">
    <source>
        <dbReference type="Pfam" id="PF01757"/>
    </source>
</evidence>
<reference evidence="3 4" key="1">
    <citation type="submission" date="2017-06" db="EMBL/GenBank/DDBJ databases">
        <authorList>
            <person name="Kim H.J."/>
            <person name="Triplett B.A."/>
        </authorList>
    </citation>
    <scope>NUCLEOTIDE SEQUENCE [LARGE SCALE GENOMIC DNA]</scope>
    <source>
        <strain evidence="3 4">DSM 29150</strain>
    </source>
</reference>
<dbReference type="RefSeq" id="WP_089379991.1">
    <property type="nucleotide sequence ID" value="NZ_FZNT01000001.1"/>
</dbReference>
<proteinExistence type="predicted"/>
<keyword evidence="1" id="KW-0812">Transmembrane</keyword>
<feature type="transmembrane region" description="Helical" evidence="1">
    <location>
        <begin position="39"/>
        <end position="68"/>
    </location>
</feature>
<dbReference type="AlphaFoldDB" id="A0A238VFC0"/>
<feature type="transmembrane region" description="Helical" evidence="1">
    <location>
        <begin position="89"/>
        <end position="110"/>
    </location>
</feature>
<name>A0A238VFC0_9FLAO</name>
<dbReference type="InterPro" id="IPR050879">
    <property type="entry name" value="Acyltransferase_3"/>
</dbReference>
<feature type="transmembrane region" description="Helical" evidence="1">
    <location>
        <begin position="241"/>
        <end position="262"/>
    </location>
</feature>
<feature type="transmembrane region" description="Helical" evidence="1">
    <location>
        <begin position="310"/>
        <end position="328"/>
    </location>
</feature>
<feature type="transmembrane region" description="Helical" evidence="1">
    <location>
        <begin position="171"/>
        <end position="190"/>
    </location>
</feature>
<protein>
    <submittedName>
        <fullName evidence="3">Peptidoglycan/LPS O-acetylase OafA/YrhL, contains acyltransferase and SGNH-hydrolase domains</fullName>
    </submittedName>
</protein>
<dbReference type="InterPro" id="IPR002656">
    <property type="entry name" value="Acyl_transf_3_dom"/>
</dbReference>
<keyword evidence="1" id="KW-1133">Transmembrane helix</keyword>
<dbReference type="OrthoDB" id="290051at2"/>
<evidence type="ECO:0000313" key="3">
    <source>
        <dbReference type="EMBL" id="SNR32956.1"/>
    </source>
</evidence>
<dbReference type="PANTHER" id="PTHR23028">
    <property type="entry name" value="ACETYLTRANSFERASE"/>
    <property type="match status" value="1"/>
</dbReference>
<feature type="transmembrane region" description="Helical" evidence="1">
    <location>
        <begin position="147"/>
        <end position="164"/>
    </location>
</feature>
<dbReference type="GO" id="GO:0009103">
    <property type="term" value="P:lipopolysaccharide biosynthetic process"/>
    <property type="evidence" value="ECO:0007669"/>
    <property type="project" value="TreeGrafter"/>
</dbReference>
<organism evidence="3 4">
    <name type="scientific">Lutibacter agarilyticus</name>
    <dbReference type="NCBI Taxonomy" id="1109740"/>
    <lineage>
        <taxon>Bacteria</taxon>
        <taxon>Pseudomonadati</taxon>
        <taxon>Bacteroidota</taxon>
        <taxon>Flavobacteriia</taxon>
        <taxon>Flavobacteriales</taxon>
        <taxon>Flavobacteriaceae</taxon>
        <taxon>Lutibacter</taxon>
    </lineage>
</organism>
<evidence type="ECO:0000313" key="4">
    <source>
        <dbReference type="Proteomes" id="UP000198384"/>
    </source>
</evidence>
<dbReference type="GO" id="GO:0016020">
    <property type="term" value="C:membrane"/>
    <property type="evidence" value="ECO:0007669"/>
    <property type="project" value="TreeGrafter"/>
</dbReference>
<evidence type="ECO:0000256" key="1">
    <source>
        <dbReference type="SAM" id="Phobius"/>
    </source>
</evidence>
<feature type="domain" description="Acyltransferase 3" evidence="2">
    <location>
        <begin position="11"/>
        <end position="353"/>
    </location>
</feature>
<keyword evidence="4" id="KW-1185">Reference proteome</keyword>
<keyword evidence="3" id="KW-0808">Transferase</keyword>